<dbReference type="InterPro" id="IPR053470">
    <property type="entry name" value="RNA-guided_DNA_endonuclease"/>
</dbReference>
<name>A0ABV3DLE0_9ACTN</name>
<evidence type="ECO:0000256" key="2">
    <source>
        <dbReference type="ARBA" id="ARBA00022578"/>
    </source>
</evidence>
<keyword evidence="11" id="KW-0378">Hydrolase</keyword>
<proteinExistence type="inferred from homology"/>
<dbReference type="NCBIfam" id="TIGR01766">
    <property type="entry name" value="IS200/IS605 family accessory protein TnpB-like domain"/>
    <property type="match status" value="1"/>
</dbReference>
<dbReference type="InterPro" id="IPR001959">
    <property type="entry name" value="Transposase"/>
</dbReference>
<evidence type="ECO:0000259" key="10">
    <source>
        <dbReference type="Pfam" id="PF12323"/>
    </source>
</evidence>
<evidence type="ECO:0000259" key="8">
    <source>
        <dbReference type="Pfam" id="PF01385"/>
    </source>
</evidence>
<dbReference type="NCBIfam" id="NF038280">
    <property type="entry name" value="IS607_TnpB"/>
    <property type="match status" value="1"/>
</dbReference>
<keyword evidence="11" id="KW-0540">Nuclease</keyword>
<feature type="compositionally biased region" description="Basic residues" evidence="7">
    <location>
        <begin position="263"/>
        <end position="272"/>
    </location>
</feature>
<evidence type="ECO:0000256" key="6">
    <source>
        <dbReference type="ARBA" id="ARBA00023172"/>
    </source>
</evidence>
<keyword evidence="4" id="KW-0862">Zinc</keyword>
<comment type="caution">
    <text evidence="11">The sequence shown here is derived from an EMBL/GenBank/DDBJ whole genome shotgun (WGS) entry which is preliminary data.</text>
</comment>
<evidence type="ECO:0000256" key="5">
    <source>
        <dbReference type="ARBA" id="ARBA00023125"/>
    </source>
</evidence>
<evidence type="ECO:0000313" key="11">
    <source>
        <dbReference type="EMBL" id="MEU8136506.1"/>
    </source>
</evidence>
<feature type="domain" description="Transposase putative helix-turn-helix" evidence="10">
    <location>
        <begin position="13"/>
        <end position="45"/>
    </location>
</feature>
<keyword evidence="3" id="KW-0479">Metal-binding</keyword>
<dbReference type="InterPro" id="IPR010095">
    <property type="entry name" value="Cas12f1-like_TNB"/>
</dbReference>
<accession>A0ABV3DLE0</accession>
<reference evidence="11 12" key="1">
    <citation type="submission" date="2024-06" db="EMBL/GenBank/DDBJ databases">
        <title>The Natural Products Discovery Center: Release of the First 8490 Sequenced Strains for Exploring Actinobacteria Biosynthetic Diversity.</title>
        <authorList>
            <person name="Kalkreuter E."/>
            <person name="Kautsar S.A."/>
            <person name="Yang D."/>
            <person name="Bader C.D."/>
            <person name="Teijaro C.N."/>
            <person name="Fluegel L."/>
            <person name="Davis C.M."/>
            <person name="Simpson J.R."/>
            <person name="Lauterbach L."/>
            <person name="Steele A.D."/>
            <person name="Gui C."/>
            <person name="Meng S."/>
            <person name="Li G."/>
            <person name="Viehrig K."/>
            <person name="Ye F."/>
            <person name="Su P."/>
            <person name="Kiefer A.F."/>
            <person name="Nichols A."/>
            <person name="Cepeda A.J."/>
            <person name="Yan W."/>
            <person name="Fan B."/>
            <person name="Jiang Y."/>
            <person name="Adhikari A."/>
            <person name="Zheng C.-J."/>
            <person name="Schuster L."/>
            <person name="Cowan T.M."/>
            <person name="Smanski M.J."/>
            <person name="Chevrette M.G."/>
            <person name="De Carvalho L.P.S."/>
            <person name="Shen B."/>
        </authorList>
    </citation>
    <scope>NUCLEOTIDE SEQUENCE [LARGE SCALE GENOMIC DNA]</scope>
    <source>
        <strain evidence="11 12">NPDC048946</strain>
    </source>
</reference>
<feature type="domain" description="Cas12f1-like TNB" evidence="9">
    <location>
        <begin position="345"/>
        <end position="412"/>
    </location>
</feature>
<dbReference type="NCBIfam" id="NF040570">
    <property type="entry name" value="guided_TnpB"/>
    <property type="match status" value="1"/>
</dbReference>
<evidence type="ECO:0000256" key="4">
    <source>
        <dbReference type="ARBA" id="ARBA00022833"/>
    </source>
</evidence>
<feature type="compositionally biased region" description="Polar residues" evidence="7">
    <location>
        <begin position="480"/>
        <end position="489"/>
    </location>
</feature>
<keyword evidence="12" id="KW-1185">Reference proteome</keyword>
<dbReference type="Pfam" id="PF07282">
    <property type="entry name" value="Cas12f1-like_TNB"/>
    <property type="match status" value="1"/>
</dbReference>
<evidence type="ECO:0000256" key="7">
    <source>
        <dbReference type="SAM" id="MobiDB-lite"/>
    </source>
</evidence>
<evidence type="ECO:0000259" key="9">
    <source>
        <dbReference type="Pfam" id="PF07282"/>
    </source>
</evidence>
<protein>
    <submittedName>
        <fullName evidence="11">IS607 family element RNA-guided endonuclease TnpB</fullName>
    </submittedName>
</protein>
<keyword evidence="5" id="KW-0238">DNA-binding</keyword>
<dbReference type="Pfam" id="PF01385">
    <property type="entry name" value="OrfB_IS605"/>
    <property type="match status" value="1"/>
</dbReference>
<comment type="similarity">
    <text evidence="1">In the C-terminal section; belongs to the transposase 35 family.</text>
</comment>
<feature type="region of interest" description="Disordered" evidence="7">
    <location>
        <begin position="263"/>
        <end position="289"/>
    </location>
</feature>
<keyword evidence="6" id="KW-0233">DNA recombination</keyword>
<evidence type="ECO:0000313" key="12">
    <source>
        <dbReference type="Proteomes" id="UP001551482"/>
    </source>
</evidence>
<dbReference type="InterPro" id="IPR021027">
    <property type="entry name" value="Transposase_put_HTH"/>
</dbReference>
<dbReference type="GO" id="GO:0004519">
    <property type="term" value="F:endonuclease activity"/>
    <property type="evidence" value="ECO:0007669"/>
    <property type="project" value="UniProtKB-KW"/>
</dbReference>
<keyword evidence="11" id="KW-0255">Endonuclease</keyword>
<evidence type="ECO:0000256" key="1">
    <source>
        <dbReference type="ARBA" id="ARBA00008761"/>
    </source>
</evidence>
<sequence>MKKFEPRAGFTVQAYRFALDPNVGQERALQSHCGAARAAYNWAVSWVAASWWQRKAEASYGIPEADLTPWRPWSLPALRREFNRVKHTDSRFAAWWHENSKEAYNTGLANAAAAFDNYAKSQRGARKGAGVGMPRRKSKHTARLACRFTTGVIRVETDRRHVTLPRLGAMRVHENTRKLERRLATGVARILSAAVVRERDQWFVSFQVETQRDVQRSARPDVVVGIDLGLKHLAVLADSTGEIRHAPNPAPLDSSLAKLRRLSRQVSRRQGRDRRTGQTPSSGWLKANAARNRVHHRVANLRADALHKLTTGITREYGTVVVEDLNVASMLRNRRLARRIADAGFGEIRRQLAYKSAWTGGEIVVANRWYPSSKTCSNCGAVKAKLPLHVRVFKCESCALVLDRDANAARNLAALVVACSTGTGAAGDQDAKASNDRGGDQKTRVTARPERGTGGWAGGATLPQQRQTEAVHRHRDAASFSDTDTNLLDGNTGIPQAPTCDERSEAAGRYPCTPVHTQHPAVGSAAVAAGPSTGCSCCPRIPARTSGVEGVRVTT</sequence>
<evidence type="ECO:0000256" key="3">
    <source>
        <dbReference type="ARBA" id="ARBA00022723"/>
    </source>
</evidence>
<feature type="domain" description="Probable transposase IS891/IS1136/IS1341" evidence="8">
    <location>
        <begin position="205"/>
        <end position="333"/>
    </location>
</feature>
<dbReference type="Pfam" id="PF12323">
    <property type="entry name" value="HTH_OrfB_IS605"/>
    <property type="match status" value="1"/>
</dbReference>
<dbReference type="RefSeq" id="WP_358357081.1">
    <property type="nucleotide sequence ID" value="NZ_JBEZFP010000065.1"/>
</dbReference>
<dbReference type="Proteomes" id="UP001551482">
    <property type="component" value="Unassembled WGS sequence"/>
</dbReference>
<keyword evidence="2" id="KW-0815">Transposition</keyword>
<feature type="region of interest" description="Disordered" evidence="7">
    <location>
        <begin position="423"/>
        <end position="505"/>
    </location>
</feature>
<gene>
    <name evidence="11" type="primary">tnpB</name>
    <name evidence="11" type="ORF">AB0C36_23710</name>
</gene>
<feature type="compositionally biased region" description="Basic and acidic residues" evidence="7">
    <location>
        <begin position="429"/>
        <end position="451"/>
    </location>
</feature>
<organism evidence="11 12">
    <name type="scientific">Streptodolium elevatio</name>
    <dbReference type="NCBI Taxonomy" id="3157996"/>
    <lineage>
        <taxon>Bacteria</taxon>
        <taxon>Bacillati</taxon>
        <taxon>Actinomycetota</taxon>
        <taxon>Actinomycetes</taxon>
        <taxon>Kitasatosporales</taxon>
        <taxon>Streptomycetaceae</taxon>
        <taxon>Streptodolium</taxon>
    </lineage>
</organism>
<dbReference type="EMBL" id="JBEZFP010000065">
    <property type="protein sequence ID" value="MEU8136506.1"/>
    <property type="molecule type" value="Genomic_DNA"/>
</dbReference>